<dbReference type="STRING" id="1210086.GCA_001613105_06693"/>
<dbReference type="Gene3D" id="3.30.70.2970">
    <property type="entry name" value="Protein of unknown function (DUF541), domain 2"/>
    <property type="match status" value="1"/>
</dbReference>
<accession>A0A370HMD7</accession>
<sequence length="197" mass="20217">MVGNGQVRGAPDILNADLGVAVTAGDVSTAVDTANSRAKAVTDAVVGAGAKREDIQTADVSVQPQYGPDHAVTGYNATNSLHVVVRDLPKASAILAAAVQAGGNETRVQGVSFALDDNSKLLSDARARAFADAKARAEQYAVLAGLKLRDVKTVSESSSGTTPPPGPRYNQAPMSDVPLEPGMQTVSFAVTVTWSLS</sequence>
<proteinExistence type="predicted"/>
<evidence type="ECO:0000313" key="2">
    <source>
        <dbReference type="EMBL" id="RDI59733.1"/>
    </source>
</evidence>
<evidence type="ECO:0000256" key="1">
    <source>
        <dbReference type="SAM" id="MobiDB-lite"/>
    </source>
</evidence>
<feature type="region of interest" description="Disordered" evidence="1">
    <location>
        <begin position="153"/>
        <end position="180"/>
    </location>
</feature>
<evidence type="ECO:0000313" key="3">
    <source>
        <dbReference type="Proteomes" id="UP000254869"/>
    </source>
</evidence>
<keyword evidence="3" id="KW-1185">Reference proteome</keyword>
<protein>
    <recommendedName>
        <fullName evidence="4">Outer membrane protein</fullName>
    </recommendedName>
</protein>
<dbReference type="Pfam" id="PF04402">
    <property type="entry name" value="SIMPL"/>
    <property type="match status" value="1"/>
</dbReference>
<evidence type="ECO:0008006" key="4">
    <source>
        <dbReference type="Google" id="ProtNLM"/>
    </source>
</evidence>
<dbReference type="GO" id="GO:0006974">
    <property type="term" value="P:DNA damage response"/>
    <property type="evidence" value="ECO:0007669"/>
    <property type="project" value="TreeGrafter"/>
</dbReference>
<dbReference type="Gene3D" id="3.30.110.170">
    <property type="entry name" value="Protein of unknown function (DUF541), domain 1"/>
    <property type="match status" value="1"/>
</dbReference>
<dbReference type="AlphaFoldDB" id="A0A370HMD7"/>
<dbReference type="PANTHER" id="PTHR34387">
    <property type="entry name" value="SLR1258 PROTEIN"/>
    <property type="match status" value="1"/>
</dbReference>
<gene>
    <name evidence="2" type="ORF">DFR76_11765</name>
</gene>
<organism evidence="2 3">
    <name type="scientific">Nocardia pseudobrasiliensis</name>
    <dbReference type="NCBI Taxonomy" id="45979"/>
    <lineage>
        <taxon>Bacteria</taxon>
        <taxon>Bacillati</taxon>
        <taxon>Actinomycetota</taxon>
        <taxon>Actinomycetes</taxon>
        <taxon>Mycobacteriales</taxon>
        <taxon>Nocardiaceae</taxon>
        <taxon>Nocardia</taxon>
    </lineage>
</organism>
<dbReference type="InterPro" id="IPR007497">
    <property type="entry name" value="SIMPL/DUF541"/>
</dbReference>
<dbReference type="Proteomes" id="UP000254869">
    <property type="component" value="Unassembled WGS sequence"/>
</dbReference>
<comment type="caution">
    <text evidence="2">The sequence shown here is derived from an EMBL/GenBank/DDBJ whole genome shotgun (WGS) entry which is preliminary data.</text>
</comment>
<reference evidence="2 3" key="1">
    <citation type="submission" date="2018-07" db="EMBL/GenBank/DDBJ databases">
        <title>Genomic Encyclopedia of Type Strains, Phase IV (KMG-IV): sequencing the most valuable type-strain genomes for metagenomic binning, comparative biology and taxonomic classification.</title>
        <authorList>
            <person name="Goeker M."/>
        </authorList>
    </citation>
    <scope>NUCLEOTIDE SEQUENCE [LARGE SCALE GENOMIC DNA]</scope>
    <source>
        <strain evidence="2 3">DSM 44290</strain>
    </source>
</reference>
<dbReference type="PANTHER" id="PTHR34387:SF1">
    <property type="entry name" value="PERIPLASMIC IMMUNOGENIC PROTEIN"/>
    <property type="match status" value="1"/>
</dbReference>
<dbReference type="EMBL" id="QQBC01000017">
    <property type="protein sequence ID" value="RDI59733.1"/>
    <property type="molecule type" value="Genomic_DNA"/>
</dbReference>
<name>A0A370HMD7_9NOCA</name>
<dbReference type="InterPro" id="IPR052022">
    <property type="entry name" value="26kDa_periplasmic_antigen"/>
</dbReference>